<proteinExistence type="predicted"/>
<evidence type="ECO:0000313" key="3">
    <source>
        <dbReference type="Proteomes" id="UP000509626"/>
    </source>
</evidence>
<gene>
    <name evidence="2" type="ORF">HUG12_05700</name>
</gene>
<dbReference type="RefSeq" id="WP_179267837.1">
    <property type="nucleotide sequence ID" value="NZ_CP058579.1"/>
</dbReference>
<feature type="domain" description="Halobacterial output" evidence="1">
    <location>
        <begin position="11"/>
        <end position="83"/>
    </location>
</feature>
<dbReference type="OrthoDB" id="199137at2157"/>
<dbReference type="KEGG" id="halu:HUG12_05700"/>
<dbReference type="AlphaFoldDB" id="A0A7D5L9D6"/>
<reference evidence="2 3" key="1">
    <citation type="submission" date="2020-06" db="EMBL/GenBank/DDBJ databases">
        <title>NJ-3-1, isolated from saline soil.</title>
        <authorList>
            <person name="Cui H.L."/>
            <person name="Shi X."/>
        </authorList>
    </citation>
    <scope>NUCLEOTIDE SEQUENCE [LARGE SCALE GENOMIC DNA]</scope>
    <source>
        <strain evidence="2 3">NJ-3-1</strain>
    </source>
</reference>
<dbReference type="InterPro" id="IPR040624">
    <property type="entry name" value="HalOD1"/>
</dbReference>
<protein>
    <recommendedName>
        <fullName evidence="1">Halobacterial output domain-containing protein</fullName>
    </recommendedName>
</protein>
<dbReference type="Proteomes" id="UP000509626">
    <property type="component" value="Chromosome"/>
</dbReference>
<evidence type="ECO:0000313" key="2">
    <source>
        <dbReference type="EMBL" id="QLG61253.1"/>
    </source>
</evidence>
<name>A0A7D5L9D6_9EURY</name>
<sequence length="95" mass="10220">MNHPPAATRRDTEPPSATVIENVAVHKGTDALLLDPPLYDVLDPDALDALFRDVDGARRTGEVSFEYCGCHVTVGSDGRVLVEDADDDERGSPSE</sequence>
<dbReference type="Pfam" id="PF18545">
    <property type="entry name" value="HalOD1"/>
    <property type="match status" value="1"/>
</dbReference>
<evidence type="ECO:0000259" key="1">
    <source>
        <dbReference type="Pfam" id="PF18545"/>
    </source>
</evidence>
<organism evidence="2 3">
    <name type="scientific">Halorarum salinum</name>
    <dbReference type="NCBI Taxonomy" id="2743089"/>
    <lineage>
        <taxon>Archaea</taxon>
        <taxon>Methanobacteriati</taxon>
        <taxon>Methanobacteriota</taxon>
        <taxon>Stenosarchaea group</taxon>
        <taxon>Halobacteria</taxon>
        <taxon>Halobacteriales</taxon>
        <taxon>Haloferacaceae</taxon>
        <taxon>Halorarum</taxon>
    </lineage>
</organism>
<keyword evidence="3" id="KW-1185">Reference proteome</keyword>
<dbReference type="GeneID" id="56036933"/>
<dbReference type="EMBL" id="CP058579">
    <property type="protein sequence ID" value="QLG61253.1"/>
    <property type="molecule type" value="Genomic_DNA"/>
</dbReference>
<accession>A0A7D5L9D6</accession>